<feature type="domain" description="Zn(2)-C6 fungal-type" evidence="8">
    <location>
        <begin position="14"/>
        <end position="44"/>
    </location>
</feature>
<evidence type="ECO:0000256" key="4">
    <source>
        <dbReference type="ARBA" id="ARBA00023125"/>
    </source>
</evidence>
<feature type="region of interest" description="Disordered" evidence="7">
    <location>
        <begin position="70"/>
        <end position="122"/>
    </location>
</feature>
<name>A0AAI9TJV0_PENTH</name>
<dbReference type="Pfam" id="PF00172">
    <property type="entry name" value="Zn_clus"/>
    <property type="match status" value="1"/>
</dbReference>
<comment type="subcellular location">
    <subcellularLocation>
        <location evidence="1">Nucleus</location>
    </subcellularLocation>
</comment>
<keyword evidence="4" id="KW-0238">DNA-binding</keyword>
<reference evidence="9" key="2">
    <citation type="journal article" date="2016" name="Fungal Biol.">
        <title>Ochratoxin A production by Penicillium thymicola.</title>
        <authorList>
            <person name="Nguyen H.D.T."/>
            <person name="McMullin D.R."/>
            <person name="Ponomareva E."/>
            <person name="Riley R."/>
            <person name="Pomraning K.R."/>
            <person name="Baker S.E."/>
            <person name="Seifert K.A."/>
        </authorList>
    </citation>
    <scope>NUCLEOTIDE SEQUENCE</scope>
    <source>
        <strain evidence="9">DAOM 180753</strain>
    </source>
</reference>
<dbReference type="SMART" id="SM00066">
    <property type="entry name" value="GAL4"/>
    <property type="match status" value="1"/>
</dbReference>
<dbReference type="PANTHER" id="PTHR47338">
    <property type="entry name" value="ZN(II)2CYS6 TRANSCRIPTION FACTOR (EUROFUNG)-RELATED"/>
    <property type="match status" value="1"/>
</dbReference>
<protein>
    <recommendedName>
        <fullName evidence="8">Zn(2)-C6 fungal-type domain-containing protein</fullName>
    </recommendedName>
</protein>
<dbReference type="InterPro" id="IPR050815">
    <property type="entry name" value="TF_fung"/>
</dbReference>
<dbReference type="Proteomes" id="UP001227192">
    <property type="component" value="Unassembled WGS sequence"/>
</dbReference>
<evidence type="ECO:0000256" key="3">
    <source>
        <dbReference type="ARBA" id="ARBA00023015"/>
    </source>
</evidence>
<dbReference type="InterPro" id="IPR001138">
    <property type="entry name" value="Zn2Cys6_DnaBD"/>
</dbReference>
<keyword evidence="10" id="KW-1185">Reference proteome</keyword>
<dbReference type="SUPFAM" id="SSF57701">
    <property type="entry name" value="Zn2/Cys6 DNA-binding domain"/>
    <property type="match status" value="1"/>
</dbReference>
<comment type="caution">
    <text evidence="9">The sequence shown here is derived from an EMBL/GenBank/DDBJ whole genome shotgun (WGS) entry which is preliminary data.</text>
</comment>
<proteinExistence type="predicted"/>
<gene>
    <name evidence="9" type="ORF">VN97_g5192</name>
</gene>
<dbReference type="AlphaFoldDB" id="A0AAI9TJV0"/>
<keyword evidence="5" id="KW-0804">Transcription</keyword>
<evidence type="ECO:0000313" key="9">
    <source>
        <dbReference type="EMBL" id="KAJ9488105.1"/>
    </source>
</evidence>
<keyword evidence="6" id="KW-0539">Nucleus</keyword>
<dbReference type="GO" id="GO:0008270">
    <property type="term" value="F:zinc ion binding"/>
    <property type="evidence" value="ECO:0007669"/>
    <property type="project" value="InterPro"/>
</dbReference>
<dbReference type="GO" id="GO:0003677">
    <property type="term" value="F:DNA binding"/>
    <property type="evidence" value="ECO:0007669"/>
    <property type="project" value="UniProtKB-KW"/>
</dbReference>
<dbReference type="EMBL" id="LACB01000130">
    <property type="protein sequence ID" value="KAJ9488105.1"/>
    <property type="molecule type" value="Genomic_DNA"/>
</dbReference>
<dbReference type="Gene3D" id="4.10.240.10">
    <property type="entry name" value="Zn(2)-C6 fungal-type DNA-binding domain"/>
    <property type="match status" value="1"/>
</dbReference>
<dbReference type="GO" id="GO:0005634">
    <property type="term" value="C:nucleus"/>
    <property type="evidence" value="ECO:0007669"/>
    <property type="project" value="UniProtKB-SubCell"/>
</dbReference>
<dbReference type="PROSITE" id="PS00463">
    <property type="entry name" value="ZN2_CY6_FUNGAL_1"/>
    <property type="match status" value="1"/>
</dbReference>
<evidence type="ECO:0000256" key="1">
    <source>
        <dbReference type="ARBA" id="ARBA00004123"/>
    </source>
</evidence>
<reference evidence="9" key="1">
    <citation type="submission" date="2015-06" db="EMBL/GenBank/DDBJ databases">
        <authorList>
            <person name="Nguyen H."/>
        </authorList>
    </citation>
    <scope>NUCLEOTIDE SEQUENCE</scope>
    <source>
        <strain evidence="9">DAOM 180753</strain>
    </source>
</reference>
<dbReference type="GO" id="GO:0000981">
    <property type="term" value="F:DNA-binding transcription factor activity, RNA polymerase II-specific"/>
    <property type="evidence" value="ECO:0007669"/>
    <property type="project" value="InterPro"/>
</dbReference>
<dbReference type="CDD" id="cd00067">
    <property type="entry name" value="GAL4"/>
    <property type="match status" value="1"/>
</dbReference>
<sequence length="134" mass="15450">MDGNTSNGVRLAKACSICRRKKVKCDGTRPVCVPCRTFGLPCKYEDTVRRRKKHNPGENVHELEQRIQSLQDELNEAHASKRRRLPSDEDTGPEHVQPSEASDLELLSPRNGTAQTYFRDPGRSRPWRRRVIYH</sequence>
<evidence type="ECO:0000256" key="2">
    <source>
        <dbReference type="ARBA" id="ARBA00022723"/>
    </source>
</evidence>
<evidence type="ECO:0000256" key="7">
    <source>
        <dbReference type="SAM" id="MobiDB-lite"/>
    </source>
</evidence>
<evidence type="ECO:0000256" key="5">
    <source>
        <dbReference type="ARBA" id="ARBA00023163"/>
    </source>
</evidence>
<keyword evidence="2" id="KW-0479">Metal-binding</keyword>
<keyword evidence="3" id="KW-0805">Transcription regulation</keyword>
<organism evidence="9 10">
    <name type="scientific">Penicillium thymicola</name>
    <dbReference type="NCBI Taxonomy" id="293382"/>
    <lineage>
        <taxon>Eukaryota</taxon>
        <taxon>Fungi</taxon>
        <taxon>Dikarya</taxon>
        <taxon>Ascomycota</taxon>
        <taxon>Pezizomycotina</taxon>
        <taxon>Eurotiomycetes</taxon>
        <taxon>Eurotiomycetidae</taxon>
        <taxon>Eurotiales</taxon>
        <taxon>Aspergillaceae</taxon>
        <taxon>Penicillium</taxon>
    </lineage>
</organism>
<dbReference type="PROSITE" id="PS50048">
    <property type="entry name" value="ZN2_CY6_FUNGAL_2"/>
    <property type="match status" value="1"/>
</dbReference>
<evidence type="ECO:0000259" key="8">
    <source>
        <dbReference type="PROSITE" id="PS50048"/>
    </source>
</evidence>
<evidence type="ECO:0000256" key="6">
    <source>
        <dbReference type="ARBA" id="ARBA00023242"/>
    </source>
</evidence>
<accession>A0AAI9TJV0</accession>
<dbReference type="PANTHER" id="PTHR47338:SF5">
    <property type="entry name" value="ZN(II)2CYS6 TRANSCRIPTION FACTOR (EUROFUNG)"/>
    <property type="match status" value="1"/>
</dbReference>
<evidence type="ECO:0000313" key="10">
    <source>
        <dbReference type="Proteomes" id="UP001227192"/>
    </source>
</evidence>
<dbReference type="InterPro" id="IPR036864">
    <property type="entry name" value="Zn2-C6_fun-type_DNA-bd_sf"/>
</dbReference>